<dbReference type="AlphaFoldDB" id="A0A1Y3ER35"/>
<accession>A0A1Y3ER35</accession>
<name>A0A1Y3ER35_9BILA</name>
<comment type="caution">
    <text evidence="1">The sequence shown here is derived from an EMBL/GenBank/DDBJ whole genome shotgun (WGS) entry which is preliminary data.</text>
</comment>
<dbReference type="Proteomes" id="UP000243006">
    <property type="component" value="Unassembled WGS sequence"/>
</dbReference>
<dbReference type="EMBL" id="LVZM01007929">
    <property type="protein sequence ID" value="OUC46009.1"/>
    <property type="molecule type" value="Genomic_DNA"/>
</dbReference>
<sequence>MLINHQCLQCEIIACRLAVVDRAPTVELIEKLLLVEVCLSRRRTKARNSFLTFGRDCSAQSHHLSSPLVDHGRAKSFDTIKLLSTALLLLQTTTVSTVDEFIHQVGGGSKFSKKFYDDYYYYNYKLLLDVYKIL</sequence>
<protein>
    <submittedName>
        <fullName evidence="1">Uncharacterized protein</fullName>
    </submittedName>
</protein>
<evidence type="ECO:0000313" key="2">
    <source>
        <dbReference type="Proteomes" id="UP000243006"/>
    </source>
</evidence>
<reference evidence="1 2" key="1">
    <citation type="submission" date="2015-04" db="EMBL/GenBank/DDBJ databases">
        <title>Draft genome of the roundworm Trichinella nativa.</title>
        <authorList>
            <person name="Mitreva M."/>
        </authorList>
    </citation>
    <scope>NUCLEOTIDE SEQUENCE [LARGE SCALE GENOMIC DNA]</scope>
    <source>
        <strain evidence="1 2">ISS45</strain>
    </source>
</reference>
<organism evidence="1 2">
    <name type="scientific">Trichinella nativa</name>
    <dbReference type="NCBI Taxonomy" id="6335"/>
    <lineage>
        <taxon>Eukaryota</taxon>
        <taxon>Metazoa</taxon>
        <taxon>Ecdysozoa</taxon>
        <taxon>Nematoda</taxon>
        <taxon>Enoplea</taxon>
        <taxon>Dorylaimia</taxon>
        <taxon>Trichinellida</taxon>
        <taxon>Trichinellidae</taxon>
        <taxon>Trichinella</taxon>
    </lineage>
</organism>
<proteinExistence type="predicted"/>
<evidence type="ECO:0000313" key="1">
    <source>
        <dbReference type="EMBL" id="OUC46009.1"/>
    </source>
</evidence>
<gene>
    <name evidence="1" type="ORF">D917_08066</name>
</gene>